<sequence length="362" mass="39057">MSRATLAGLSHKEMLKNRKRQLATVLGALTYGDTLALDQALSANYPLASSGFAADLQSRDLIRARLSRRPIARLARAFKAWRSSLPEDAHQEPFPDCNFSFTVHSATSDRLVATKQEVIALHTRIEQELQRQAARAAEAAKQTAAVLNSGSVAKRSTKQGRSASGRSVAEPRPTKVEQKKSALANASNPHHLRNYVPSRLPHSGQVSAAQAQQNMQNLLSPLPVRFLAADVPPQRKKKSSATPATTLSSPAEEWICPFCEYDLFYGDAAAYQRAISSRKKIMRRRRRARERAATAATGTKAAAAKNTPPAEPAHDDVLPEETSYAELVPAGPKKARPKGGPRDSRGGEGGGGGDCMVQPTLG</sequence>
<dbReference type="HOGENOM" id="CLU_765274_0_0_1"/>
<feature type="compositionally biased region" description="Low complexity" evidence="1">
    <location>
        <begin position="293"/>
        <end position="308"/>
    </location>
</feature>
<dbReference type="KEGG" id="pco:PHACADRAFT_263886"/>
<organism evidence="2 3">
    <name type="scientific">Phanerochaete carnosa (strain HHB-10118-sp)</name>
    <name type="common">White-rot fungus</name>
    <name type="synonym">Peniophora carnosa</name>
    <dbReference type="NCBI Taxonomy" id="650164"/>
    <lineage>
        <taxon>Eukaryota</taxon>
        <taxon>Fungi</taxon>
        <taxon>Dikarya</taxon>
        <taxon>Basidiomycota</taxon>
        <taxon>Agaricomycotina</taxon>
        <taxon>Agaricomycetes</taxon>
        <taxon>Polyporales</taxon>
        <taxon>Phanerochaetaceae</taxon>
        <taxon>Phanerochaete</taxon>
    </lineage>
</organism>
<dbReference type="AlphaFoldDB" id="K5WJW1"/>
<dbReference type="GeneID" id="18918690"/>
<name>K5WJW1_PHACS</name>
<proteinExistence type="predicted"/>
<evidence type="ECO:0000313" key="3">
    <source>
        <dbReference type="Proteomes" id="UP000008370"/>
    </source>
</evidence>
<dbReference type="OrthoDB" id="2507488at2759"/>
<protein>
    <submittedName>
        <fullName evidence="2">Uncharacterized protein</fullName>
    </submittedName>
</protein>
<dbReference type="Proteomes" id="UP000008370">
    <property type="component" value="Unassembled WGS sequence"/>
</dbReference>
<feature type="region of interest" description="Disordered" evidence="1">
    <location>
        <begin position="149"/>
        <end position="211"/>
    </location>
</feature>
<dbReference type="RefSeq" id="XP_007400818.1">
    <property type="nucleotide sequence ID" value="XM_007400756.1"/>
</dbReference>
<evidence type="ECO:0000313" key="2">
    <source>
        <dbReference type="EMBL" id="EKM50547.1"/>
    </source>
</evidence>
<keyword evidence="3" id="KW-1185">Reference proteome</keyword>
<accession>K5WJW1</accession>
<feature type="region of interest" description="Disordered" evidence="1">
    <location>
        <begin position="281"/>
        <end position="362"/>
    </location>
</feature>
<evidence type="ECO:0000256" key="1">
    <source>
        <dbReference type="SAM" id="MobiDB-lite"/>
    </source>
</evidence>
<gene>
    <name evidence="2" type="ORF">PHACADRAFT_263886</name>
</gene>
<dbReference type="InParanoid" id="K5WJW1"/>
<reference evidence="2 3" key="1">
    <citation type="journal article" date="2012" name="BMC Genomics">
        <title>Comparative genomics of the white-rot fungi, Phanerochaete carnosa and P. chrysosporium, to elucidate the genetic basis of the distinct wood types they colonize.</title>
        <authorList>
            <person name="Suzuki H."/>
            <person name="MacDonald J."/>
            <person name="Syed K."/>
            <person name="Salamov A."/>
            <person name="Hori C."/>
            <person name="Aerts A."/>
            <person name="Henrissat B."/>
            <person name="Wiebenga A."/>
            <person name="vanKuyk P.A."/>
            <person name="Barry K."/>
            <person name="Lindquist E."/>
            <person name="LaButti K."/>
            <person name="Lapidus A."/>
            <person name="Lucas S."/>
            <person name="Coutinho P."/>
            <person name="Gong Y."/>
            <person name="Samejima M."/>
            <person name="Mahadevan R."/>
            <person name="Abou-Zaid M."/>
            <person name="de Vries R.P."/>
            <person name="Igarashi K."/>
            <person name="Yadav J.S."/>
            <person name="Grigoriev I.V."/>
            <person name="Master E.R."/>
        </authorList>
    </citation>
    <scope>NUCLEOTIDE SEQUENCE [LARGE SCALE GENOMIC DNA]</scope>
    <source>
        <strain evidence="2 3">HHB-10118-sp</strain>
    </source>
</reference>
<dbReference type="EMBL" id="JH930478">
    <property type="protein sequence ID" value="EKM50547.1"/>
    <property type="molecule type" value="Genomic_DNA"/>
</dbReference>